<evidence type="ECO:0000256" key="1">
    <source>
        <dbReference type="ARBA" id="ARBA00004496"/>
    </source>
</evidence>
<dbReference type="Pfam" id="PF22594">
    <property type="entry name" value="GTP-eEF1A_C"/>
    <property type="match status" value="1"/>
</dbReference>
<evidence type="ECO:0000259" key="7">
    <source>
        <dbReference type="PROSITE" id="PS51722"/>
    </source>
</evidence>
<evidence type="ECO:0000256" key="3">
    <source>
        <dbReference type="ARBA" id="ARBA00022490"/>
    </source>
</evidence>
<dbReference type="Pfam" id="PF03144">
    <property type="entry name" value="GTP_EFTU_D2"/>
    <property type="match status" value="1"/>
</dbReference>
<evidence type="ECO:0000256" key="5">
    <source>
        <dbReference type="ARBA" id="ARBA00022741"/>
    </source>
</evidence>
<keyword evidence="6" id="KW-0342">GTP-binding</keyword>
<dbReference type="SUPFAM" id="SSF52540">
    <property type="entry name" value="P-loop containing nucleoside triphosphate hydrolases"/>
    <property type="match status" value="1"/>
</dbReference>
<dbReference type="Gene3D" id="3.40.50.300">
    <property type="entry name" value="P-loop containing nucleotide triphosphate hydrolases"/>
    <property type="match status" value="1"/>
</dbReference>
<dbReference type="InterPro" id="IPR050100">
    <property type="entry name" value="TRAFAC_GTPase_members"/>
</dbReference>
<dbReference type="FunFam" id="2.40.30.10:FF:000070">
    <property type="entry name" value="Translation elongation factor EF-1 subunit"/>
    <property type="match status" value="1"/>
</dbReference>
<dbReference type="PROSITE" id="PS51722">
    <property type="entry name" value="G_TR_2"/>
    <property type="match status" value="1"/>
</dbReference>
<reference evidence="8" key="1">
    <citation type="submission" date="2018-04" db="EMBL/GenBank/DDBJ databases">
        <title>Transcriptome assembly of Sipha flava.</title>
        <authorList>
            <person name="Scully E.D."/>
            <person name="Geib S.M."/>
            <person name="Palmer N.A."/>
            <person name="Koch K."/>
            <person name="Bradshaw J."/>
            <person name="Heng-Moss T."/>
            <person name="Sarath G."/>
        </authorList>
    </citation>
    <scope>NUCLEOTIDE SEQUENCE</scope>
</reference>
<dbReference type="InterPro" id="IPR009000">
    <property type="entry name" value="Transl_B-barrel_sf"/>
</dbReference>
<evidence type="ECO:0000256" key="2">
    <source>
        <dbReference type="ARBA" id="ARBA00007249"/>
    </source>
</evidence>
<dbReference type="InterPro" id="IPR027417">
    <property type="entry name" value="P-loop_NTPase"/>
</dbReference>
<dbReference type="InterPro" id="IPR000795">
    <property type="entry name" value="T_Tr_GTP-bd_dom"/>
</dbReference>
<dbReference type="Pfam" id="PF00009">
    <property type="entry name" value="GTP_EFTU"/>
    <property type="match status" value="1"/>
</dbReference>
<dbReference type="FunFam" id="2.40.30.10:FF:000020">
    <property type="entry name" value="Translation elongation factor EF-1"/>
    <property type="match status" value="1"/>
</dbReference>
<dbReference type="GO" id="GO:0005737">
    <property type="term" value="C:cytoplasm"/>
    <property type="evidence" value="ECO:0007669"/>
    <property type="project" value="UniProtKB-SubCell"/>
</dbReference>
<dbReference type="AlphaFoldDB" id="A0A2S2PVI1"/>
<keyword evidence="3" id="KW-0963">Cytoplasm</keyword>
<dbReference type="PANTHER" id="PTHR23115">
    <property type="entry name" value="TRANSLATION FACTOR"/>
    <property type="match status" value="1"/>
</dbReference>
<evidence type="ECO:0000313" key="8">
    <source>
        <dbReference type="EMBL" id="MBY69429.1"/>
    </source>
</evidence>
<dbReference type="SUPFAM" id="SSF50465">
    <property type="entry name" value="EF-Tu/eEF-1alpha/eIF2-gamma C-terminal domain"/>
    <property type="match status" value="1"/>
</dbReference>
<dbReference type="InterPro" id="IPR054696">
    <property type="entry name" value="GTP-eEF1A_C"/>
</dbReference>
<name>A0A2S2PVI1_9HEMI</name>
<dbReference type="GO" id="GO:0003924">
    <property type="term" value="F:GTPase activity"/>
    <property type="evidence" value="ECO:0007669"/>
    <property type="project" value="InterPro"/>
</dbReference>
<organism evidence="8">
    <name type="scientific">Sipha flava</name>
    <name type="common">yellow sugarcane aphid</name>
    <dbReference type="NCBI Taxonomy" id="143950"/>
    <lineage>
        <taxon>Eukaryota</taxon>
        <taxon>Metazoa</taxon>
        <taxon>Ecdysozoa</taxon>
        <taxon>Arthropoda</taxon>
        <taxon>Hexapoda</taxon>
        <taxon>Insecta</taxon>
        <taxon>Pterygota</taxon>
        <taxon>Neoptera</taxon>
        <taxon>Paraneoptera</taxon>
        <taxon>Hemiptera</taxon>
        <taxon>Sternorrhyncha</taxon>
        <taxon>Aphidomorpha</taxon>
        <taxon>Aphidoidea</taxon>
        <taxon>Aphididae</taxon>
        <taxon>Sipha</taxon>
    </lineage>
</organism>
<comment type="similarity">
    <text evidence="2">Belongs to the TRAFAC class translation factor GTPase superfamily. Classic translation factor GTPase family. EF-Tu/EF-1A subfamily.</text>
</comment>
<dbReference type="EMBL" id="GGMS01000226">
    <property type="protein sequence ID" value="MBY69429.1"/>
    <property type="molecule type" value="Transcribed_RNA"/>
</dbReference>
<accession>A0A2S2PVI1</accession>
<dbReference type="Gene3D" id="2.40.30.10">
    <property type="entry name" value="Translation factors"/>
    <property type="match status" value="2"/>
</dbReference>
<evidence type="ECO:0000256" key="6">
    <source>
        <dbReference type="ARBA" id="ARBA00023134"/>
    </source>
</evidence>
<dbReference type="SUPFAM" id="SSF50447">
    <property type="entry name" value="Translation proteins"/>
    <property type="match status" value="1"/>
</dbReference>
<gene>
    <name evidence="8" type="primary">HBS1L</name>
    <name evidence="8" type="ORF">g.23480</name>
</gene>
<feature type="domain" description="Tr-type G" evidence="7">
    <location>
        <begin position="1"/>
        <end position="130"/>
    </location>
</feature>
<dbReference type="OrthoDB" id="342024at2759"/>
<dbReference type="InterPro" id="IPR009001">
    <property type="entry name" value="Transl_elong_EF1A/Init_IF2_C"/>
</dbReference>
<protein>
    <submittedName>
        <fullName evidence="8">HBS1-like protein</fullName>
    </submittedName>
</protein>
<dbReference type="CDD" id="cd16267">
    <property type="entry name" value="HBS1-like_II"/>
    <property type="match status" value="1"/>
</dbReference>
<sequence>MILGASQADATILVVDATKGEFETGFDSGGQTREHALLIRSLGITQLGVAVNKMDTVFWSEERFEEIKSKLGLFLKQAGYKESDVTFVPCSGLSGENLATKANESLLTQWYNGPCLMDVIDSFKPPERPISKPLRLCISDVYKSLGSGYSIVGRIETGQMRVGDKVLVQPQGEIAQIKSIEIDDLPQPIGLAGDFISVGLAGYDAQTIYSGCVLCDPSFPVPITSILEARVIVFNVDFPIVRGHQIVLHYQSSSESAVVSRLLAELNKSTGEVMKKNPRMIKKNTHALVKIQLSRPICVEVYSDIRQLGRIMLRSGGTTIAAGLVTKVNFNK</sequence>
<dbReference type="GO" id="GO:0005525">
    <property type="term" value="F:GTP binding"/>
    <property type="evidence" value="ECO:0007669"/>
    <property type="project" value="UniProtKB-KW"/>
</dbReference>
<comment type="subcellular location">
    <subcellularLocation>
        <location evidence="1">Cytoplasm</location>
    </subcellularLocation>
</comment>
<dbReference type="InterPro" id="IPR004161">
    <property type="entry name" value="EFTu-like_2"/>
</dbReference>
<keyword evidence="5" id="KW-0547">Nucleotide-binding</keyword>
<dbReference type="CDD" id="cd04093">
    <property type="entry name" value="HBS1_C_III"/>
    <property type="match status" value="1"/>
</dbReference>
<evidence type="ECO:0000256" key="4">
    <source>
        <dbReference type="ARBA" id="ARBA00022553"/>
    </source>
</evidence>
<keyword evidence="4" id="KW-0597">Phosphoprotein</keyword>
<proteinExistence type="inferred from homology"/>